<dbReference type="InterPro" id="IPR017138">
    <property type="entry name" value="Asp_Glu_LeuTrfase"/>
</dbReference>
<evidence type="ECO:0000256" key="4">
    <source>
        <dbReference type="HAMAP-Rule" id="MF_00689"/>
    </source>
</evidence>
<organism evidence="7 8">
    <name type="scientific">Rhodanobacter glycinis</name>
    <dbReference type="NCBI Taxonomy" id="582702"/>
    <lineage>
        <taxon>Bacteria</taxon>
        <taxon>Pseudomonadati</taxon>
        <taxon>Pseudomonadota</taxon>
        <taxon>Gammaproteobacteria</taxon>
        <taxon>Lysobacterales</taxon>
        <taxon>Rhodanobacteraceae</taxon>
        <taxon>Rhodanobacter</taxon>
    </lineage>
</organism>
<comment type="function">
    <text evidence="4">Functions in the N-end rule pathway of protein degradation where it conjugates Leu from its aminoacyl-tRNA to the N-termini of proteins containing an N-terminal aspartate or glutamate.</text>
</comment>
<evidence type="ECO:0000259" key="6">
    <source>
        <dbReference type="Pfam" id="PF04377"/>
    </source>
</evidence>
<dbReference type="PANTHER" id="PTHR21367:SF1">
    <property type="entry name" value="ARGINYL-TRNA--PROTEIN TRANSFERASE 1"/>
    <property type="match status" value="1"/>
</dbReference>
<dbReference type="InterPro" id="IPR007472">
    <property type="entry name" value="N-end_Aminoacyl_Trfase_C"/>
</dbReference>
<dbReference type="GO" id="GO:0071596">
    <property type="term" value="P:ubiquitin-dependent protein catabolic process via the N-end rule pathway"/>
    <property type="evidence" value="ECO:0007669"/>
    <property type="project" value="InterPro"/>
</dbReference>
<dbReference type="NCBIfam" id="NF002342">
    <property type="entry name" value="PRK01305.1-3"/>
    <property type="match status" value="1"/>
</dbReference>
<comment type="similarity">
    <text evidence="4">Belongs to the R-transferase family. Bpt subfamily.</text>
</comment>
<dbReference type="HAMAP" id="MF_00689">
    <property type="entry name" value="Bpt"/>
    <property type="match status" value="1"/>
</dbReference>
<evidence type="ECO:0000256" key="3">
    <source>
        <dbReference type="ARBA" id="ARBA00023315"/>
    </source>
</evidence>
<evidence type="ECO:0000313" key="7">
    <source>
        <dbReference type="EMBL" id="SFK92137.1"/>
    </source>
</evidence>
<dbReference type="InterPro" id="IPR030700">
    <property type="entry name" value="N-end_Aminoacyl_Trfase"/>
</dbReference>
<dbReference type="EMBL" id="FOSR01000009">
    <property type="protein sequence ID" value="SFK92137.1"/>
    <property type="molecule type" value="Genomic_DNA"/>
</dbReference>
<proteinExistence type="inferred from homology"/>
<dbReference type="GO" id="GO:0004057">
    <property type="term" value="F:arginyl-tRNA--protein transferase activity"/>
    <property type="evidence" value="ECO:0007669"/>
    <property type="project" value="InterPro"/>
</dbReference>
<reference evidence="8" key="1">
    <citation type="submission" date="2016-10" db="EMBL/GenBank/DDBJ databases">
        <authorList>
            <person name="Varghese N."/>
            <person name="Submissions S."/>
        </authorList>
    </citation>
    <scope>NUCLEOTIDE SEQUENCE [LARGE SCALE GENOMIC DNA]</scope>
    <source>
        <strain evidence="8">MO64</strain>
    </source>
</reference>
<dbReference type="PIRSF" id="PIRSF037208">
    <property type="entry name" value="ATE_pro_prd"/>
    <property type="match status" value="1"/>
</dbReference>
<dbReference type="GO" id="GO:0008914">
    <property type="term" value="F:leucyl-tRNA--protein transferase activity"/>
    <property type="evidence" value="ECO:0007669"/>
    <property type="project" value="UniProtKB-UniRule"/>
</dbReference>
<dbReference type="Proteomes" id="UP000198725">
    <property type="component" value="Unassembled WGS sequence"/>
</dbReference>
<evidence type="ECO:0000313" key="8">
    <source>
        <dbReference type="Proteomes" id="UP000198725"/>
    </source>
</evidence>
<accession>A0A1I4DI40</accession>
<feature type="domain" description="N-end aminoacyl transferase N-terminal" evidence="5">
    <location>
        <begin position="14"/>
        <end position="84"/>
    </location>
</feature>
<evidence type="ECO:0000256" key="1">
    <source>
        <dbReference type="ARBA" id="ARBA00022490"/>
    </source>
</evidence>
<feature type="domain" description="N-end rule aminoacyl transferase C-terminal" evidence="6">
    <location>
        <begin position="104"/>
        <end position="224"/>
    </location>
</feature>
<dbReference type="SUPFAM" id="SSF55729">
    <property type="entry name" value="Acyl-CoA N-acyltransferases (Nat)"/>
    <property type="match status" value="1"/>
</dbReference>
<keyword evidence="8" id="KW-1185">Reference proteome</keyword>
<dbReference type="NCBIfam" id="NF002341">
    <property type="entry name" value="PRK01305.1-1"/>
    <property type="match status" value="1"/>
</dbReference>
<dbReference type="Pfam" id="PF04377">
    <property type="entry name" value="ATE_C"/>
    <property type="match status" value="1"/>
</dbReference>
<keyword evidence="3 4" id="KW-0012">Acyltransferase</keyword>
<evidence type="ECO:0000259" key="5">
    <source>
        <dbReference type="Pfam" id="PF04376"/>
    </source>
</evidence>
<dbReference type="GO" id="GO:0005737">
    <property type="term" value="C:cytoplasm"/>
    <property type="evidence" value="ECO:0007669"/>
    <property type="project" value="UniProtKB-SubCell"/>
</dbReference>
<keyword evidence="2 4" id="KW-0808">Transferase</keyword>
<dbReference type="RefSeq" id="WP_092703900.1">
    <property type="nucleotide sequence ID" value="NZ_FOSR01000009.1"/>
</dbReference>
<evidence type="ECO:0000256" key="2">
    <source>
        <dbReference type="ARBA" id="ARBA00022679"/>
    </source>
</evidence>
<dbReference type="EC" id="2.3.2.29" evidence="4"/>
<dbReference type="InterPro" id="IPR007471">
    <property type="entry name" value="N-end_Aminoacyl_Trfase_N"/>
</dbReference>
<comment type="catalytic activity">
    <reaction evidence="4">
        <text>N-terminal L-aspartyl-[protein] + L-leucyl-tRNA(Leu) = N-terminal L-leucyl-L-aspartyl-[protein] + tRNA(Leu) + H(+)</text>
        <dbReference type="Rhea" id="RHEA:50420"/>
        <dbReference type="Rhea" id="RHEA-COMP:9613"/>
        <dbReference type="Rhea" id="RHEA-COMP:9622"/>
        <dbReference type="Rhea" id="RHEA-COMP:12669"/>
        <dbReference type="Rhea" id="RHEA-COMP:12674"/>
        <dbReference type="ChEBI" id="CHEBI:15378"/>
        <dbReference type="ChEBI" id="CHEBI:64720"/>
        <dbReference type="ChEBI" id="CHEBI:78442"/>
        <dbReference type="ChEBI" id="CHEBI:78494"/>
        <dbReference type="ChEBI" id="CHEBI:133042"/>
        <dbReference type="EC" id="2.3.2.29"/>
    </reaction>
</comment>
<comment type="subcellular location">
    <subcellularLocation>
        <location evidence="4">Cytoplasm</location>
    </subcellularLocation>
</comment>
<gene>
    <name evidence="4" type="primary">bpt</name>
    <name evidence="7" type="ORF">SAMN05192579_10924</name>
</gene>
<dbReference type="InterPro" id="IPR016181">
    <property type="entry name" value="Acyl_CoA_acyltransferase"/>
</dbReference>
<protein>
    <recommendedName>
        <fullName evidence="4">Aspartate/glutamate leucyltransferase</fullName>
        <ecNumber evidence="4">2.3.2.29</ecNumber>
    </recommendedName>
</protein>
<sequence>MRSDPVRLFQTLPHACGYYAERTAQNLVLDPAAPQLDKIYGSALEHGFRRAGGHLYFPHCPQCRACTPCRIDVEKFAPDRSQRRCLKRNADLSLIEVTPGYNHERHALYRDYLQSRHAGGGMDEADASDFRRFLTAPWSPTVFLELRLGERLLGVAVTDICPNGVSAVYTFFDPAEAARGLGTFAILQQVELARRRGLAWVYLGFWIAGHPKMDYKRRFRPLQVRRADGWHETRDSEE</sequence>
<keyword evidence="1 4" id="KW-0963">Cytoplasm</keyword>
<dbReference type="AlphaFoldDB" id="A0A1I4DI40"/>
<comment type="catalytic activity">
    <reaction evidence="4">
        <text>N-terminal L-glutamyl-[protein] + L-leucyl-tRNA(Leu) = N-terminal L-leucyl-L-glutamyl-[protein] + tRNA(Leu) + H(+)</text>
        <dbReference type="Rhea" id="RHEA:50412"/>
        <dbReference type="Rhea" id="RHEA-COMP:9613"/>
        <dbReference type="Rhea" id="RHEA-COMP:9622"/>
        <dbReference type="Rhea" id="RHEA-COMP:12664"/>
        <dbReference type="Rhea" id="RHEA-COMP:12668"/>
        <dbReference type="ChEBI" id="CHEBI:15378"/>
        <dbReference type="ChEBI" id="CHEBI:64721"/>
        <dbReference type="ChEBI" id="CHEBI:78442"/>
        <dbReference type="ChEBI" id="CHEBI:78494"/>
        <dbReference type="ChEBI" id="CHEBI:133041"/>
        <dbReference type="EC" id="2.3.2.29"/>
    </reaction>
</comment>
<dbReference type="NCBIfam" id="NF002346">
    <property type="entry name" value="PRK01305.2-3"/>
    <property type="match status" value="1"/>
</dbReference>
<dbReference type="Pfam" id="PF04376">
    <property type="entry name" value="ATE_N"/>
    <property type="match status" value="1"/>
</dbReference>
<dbReference type="PANTHER" id="PTHR21367">
    <property type="entry name" value="ARGININE-TRNA-PROTEIN TRANSFERASE 1"/>
    <property type="match status" value="1"/>
</dbReference>
<name>A0A1I4DI40_9GAMM</name>